<keyword evidence="1" id="KW-0812">Transmembrane</keyword>
<reference evidence="2 3" key="1">
    <citation type="journal article" date="2016" name="Nat. Commun.">
        <title>Thousands of microbial genomes shed light on interconnected biogeochemical processes in an aquifer system.</title>
        <authorList>
            <person name="Anantharaman K."/>
            <person name="Brown C.T."/>
            <person name="Hug L.A."/>
            <person name="Sharon I."/>
            <person name="Castelle C.J."/>
            <person name="Probst A.J."/>
            <person name="Thomas B.C."/>
            <person name="Singh A."/>
            <person name="Wilkins M.J."/>
            <person name="Karaoz U."/>
            <person name="Brodie E.L."/>
            <person name="Williams K.H."/>
            <person name="Hubbard S.S."/>
            <person name="Banfield J.F."/>
        </authorList>
    </citation>
    <scope>NUCLEOTIDE SEQUENCE [LARGE SCALE GENOMIC DNA]</scope>
</reference>
<evidence type="ECO:0000313" key="2">
    <source>
        <dbReference type="EMBL" id="OGG47798.1"/>
    </source>
</evidence>
<keyword evidence="1" id="KW-1133">Transmembrane helix</keyword>
<dbReference type="EMBL" id="MFKQ01000002">
    <property type="protein sequence ID" value="OGG47798.1"/>
    <property type="molecule type" value="Genomic_DNA"/>
</dbReference>
<sequence length="144" mass="15429">MDSATTNSRLYRSVAYALSGLVFIGLLAVFVLPNSSAIEMRNKERQVAVQAILDAVYRYSLDTGTAPISIPLASAEICRTNASDCRGLVDLGMLTRDSQYLREIPVDPKGASANGTGYWIEKTLAGKVTVEAQGAEGTTIRVGR</sequence>
<evidence type="ECO:0008006" key="4">
    <source>
        <dbReference type="Google" id="ProtNLM"/>
    </source>
</evidence>
<name>A0A1F6CFB6_9BACT</name>
<feature type="transmembrane region" description="Helical" evidence="1">
    <location>
        <begin position="14"/>
        <end position="33"/>
    </location>
</feature>
<comment type="caution">
    <text evidence="2">The sequence shown here is derived from an EMBL/GenBank/DDBJ whole genome shotgun (WGS) entry which is preliminary data.</text>
</comment>
<dbReference type="AlphaFoldDB" id="A0A1F6CFB6"/>
<proteinExistence type="predicted"/>
<keyword evidence="1" id="KW-0472">Membrane</keyword>
<dbReference type="Proteomes" id="UP000178344">
    <property type="component" value="Unassembled WGS sequence"/>
</dbReference>
<accession>A0A1F6CFB6</accession>
<evidence type="ECO:0000256" key="1">
    <source>
        <dbReference type="SAM" id="Phobius"/>
    </source>
</evidence>
<organism evidence="2 3">
    <name type="scientific">Candidatus Kaiserbacteria bacterium RIFCSPHIGHO2_01_FULL_49_13</name>
    <dbReference type="NCBI Taxonomy" id="1798477"/>
    <lineage>
        <taxon>Bacteria</taxon>
        <taxon>Candidatus Kaiseribacteriota</taxon>
    </lineage>
</organism>
<protein>
    <recommendedName>
        <fullName evidence="4">Type II secretion system protein GspG C-terminal domain-containing protein</fullName>
    </recommendedName>
</protein>
<evidence type="ECO:0000313" key="3">
    <source>
        <dbReference type="Proteomes" id="UP000178344"/>
    </source>
</evidence>
<gene>
    <name evidence="2" type="ORF">A2671_00985</name>
</gene>